<dbReference type="AlphaFoldDB" id="A0A318JLF2"/>
<dbReference type="Proteomes" id="UP000248395">
    <property type="component" value="Unassembled WGS sequence"/>
</dbReference>
<dbReference type="Gene3D" id="3.30.750.24">
    <property type="entry name" value="STAS domain"/>
    <property type="match status" value="1"/>
</dbReference>
<dbReference type="Pfam" id="PF13466">
    <property type="entry name" value="STAS_2"/>
    <property type="match status" value="1"/>
</dbReference>
<dbReference type="InterPro" id="IPR058548">
    <property type="entry name" value="MlaB-like_STAS"/>
</dbReference>
<dbReference type="PANTHER" id="PTHR35849">
    <property type="entry name" value="BLR2341 PROTEIN"/>
    <property type="match status" value="1"/>
</dbReference>
<reference evidence="3 4" key="1">
    <citation type="submission" date="2018-05" db="EMBL/GenBank/DDBJ databases">
        <title>Genomic Encyclopedia of Type Strains, Phase IV (KMG-IV): sequencing the most valuable type-strain genomes for metagenomic binning, comparative biology and taxonomic classification.</title>
        <authorList>
            <person name="Goeker M."/>
        </authorList>
    </citation>
    <scope>NUCLEOTIDE SEQUENCE [LARGE SCALE GENOMIC DNA]</scope>
    <source>
        <strain evidence="3 4">DSM 25134</strain>
    </source>
</reference>
<evidence type="ECO:0000313" key="3">
    <source>
        <dbReference type="EMBL" id="PXX48029.1"/>
    </source>
</evidence>
<evidence type="ECO:0000256" key="1">
    <source>
        <dbReference type="SAM" id="Coils"/>
    </source>
</evidence>
<dbReference type="InterPro" id="IPR002645">
    <property type="entry name" value="STAS_dom"/>
</dbReference>
<protein>
    <submittedName>
        <fullName evidence="3">Anti-anti-sigma factor</fullName>
    </submittedName>
</protein>
<proteinExistence type="predicted"/>
<organism evidence="3 4">
    <name type="scientific">Aquitalea magnusonii</name>
    <dbReference type="NCBI Taxonomy" id="332411"/>
    <lineage>
        <taxon>Bacteria</taxon>
        <taxon>Pseudomonadati</taxon>
        <taxon>Pseudomonadota</taxon>
        <taxon>Betaproteobacteria</taxon>
        <taxon>Neisseriales</taxon>
        <taxon>Chromobacteriaceae</taxon>
        <taxon>Aquitalea</taxon>
    </lineage>
</organism>
<evidence type="ECO:0000313" key="4">
    <source>
        <dbReference type="Proteomes" id="UP000248395"/>
    </source>
</evidence>
<dbReference type="CDD" id="cd07043">
    <property type="entry name" value="STAS_anti-anti-sigma_factors"/>
    <property type="match status" value="1"/>
</dbReference>
<evidence type="ECO:0000259" key="2">
    <source>
        <dbReference type="PROSITE" id="PS50801"/>
    </source>
</evidence>
<accession>A0A318JLF2</accession>
<dbReference type="SUPFAM" id="SSF52091">
    <property type="entry name" value="SpoIIaa-like"/>
    <property type="match status" value="1"/>
</dbReference>
<dbReference type="EMBL" id="QJKC01000008">
    <property type="protein sequence ID" value="PXX48029.1"/>
    <property type="molecule type" value="Genomic_DNA"/>
</dbReference>
<dbReference type="OrthoDB" id="8591666at2"/>
<keyword evidence="4" id="KW-1185">Reference proteome</keyword>
<dbReference type="RefSeq" id="WP_059286842.1">
    <property type="nucleotide sequence ID" value="NZ_LNQU01000115.1"/>
</dbReference>
<dbReference type="InterPro" id="IPR052746">
    <property type="entry name" value="MlaB_ABC_Transporter"/>
</dbReference>
<comment type="caution">
    <text evidence="3">The sequence shown here is derived from an EMBL/GenBank/DDBJ whole genome shotgun (WGS) entry which is preliminary data.</text>
</comment>
<dbReference type="InterPro" id="IPR036513">
    <property type="entry name" value="STAS_dom_sf"/>
</dbReference>
<gene>
    <name evidence="3" type="ORF">DFR38_108120</name>
</gene>
<name>A0A318JLF2_9NEIS</name>
<keyword evidence="1" id="KW-0175">Coiled coil</keyword>
<feature type="coiled-coil region" evidence="1">
    <location>
        <begin position="16"/>
        <end position="43"/>
    </location>
</feature>
<dbReference type="PROSITE" id="PS50801">
    <property type="entry name" value="STAS"/>
    <property type="match status" value="1"/>
</dbReference>
<sequence length="96" mass="10501">MSHLITLAAEQTIYQAQAVHQQLAAALREHAQLEVDLSQIEEIDSAGAQVLLWLHRAAQQQSCQLTLSHPSPAVRDFIRLLGLQQLHSALEAADGS</sequence>
<feature type="domain" description="STAS" evidence="2">
    <location>
        <begin position="1"/>
        <end position="96"/>
    </location>
</feature>
<dbReference type="PANTHER" id="PTHR35849:SF2">
    <property type="entry name" value="BLR2341 PROTEIN"/>
    <property type="match status" value="1"/>
</dbReference>